<dbReference type="SUPFAM" id="SSF51735">
    <property type="entry name" value="NAD(P)-binding Rossmann-fold domains"/>
    <property type="match status" value="1"/>
</dbReference>
<accession>A0A170PGY3</accession>
<dbReference type="EMBL" id="LN890655">
    <property type="protein sequence ID" value="CUS04013.2"/>
    <property type="molecule type" value="Genomic_DNA"/>
</dbReference>
<dbReference type="OrthoDB" id="9803061at2"/>
<dbReference type="Pfam" id="PF01370">
    <property type="entry name" value="Epimerase"/>
    <property type="match status" value="1"/>
</dbReference>
<dbReference type="InterPro" id="IPR051783">
    <property type="entry name" value="NAD(P)-dependent_oxidoreduct"/>
</dbReference>
<evidence type="ECO:0000313" key="2">
    <source>
        <dbReference type="EMBL" id="CUS04013.2"/>
    </source>
</evidence>
<dbReference type="GO" id="GO:0045552">
    <property type="term" value="F:dihydroflavanol 4-reductase activity"/>
    <property type="evidence" value="ECO:0007669"/>
    <property type="project" value="UniProtKB-EC"/>
</dbReference>
<evidence type="ECO:0000259" key="1">
    <source>
        <dbReference type="Pfam" id="PF01370"/>
    </source>
</evidence>
<dbReference type="PANTHER" id="PTHR48079:SF6">
    <property type="entry name" value="NAD(P)-BINDING DOMAIN-CONTAINING PROTEIN-RELATED"/>
    <property type="match status" value="1"/>
</dbReference>
<reference evidence="2" key="1">
    <citation type="submission" date="2016-01" db="EMBL/GenBank/DDBJ databases">
        <authorList>
            <person name="Mcilroy J.S."/>
            <person name="Karst M S."/>
            <person name="Albertsen M."/>
        </authorList>
    </citation>
    <scope>NUCLEOTIDE SEQUENCE</scope>
    <source>
        <strain evidence="2">Cfx-K</strain>
    </source>
</reference>
<feature type="domain" description="NAD-dependent epimerase/dehydratase" evidence="1">
    <location>
        <begin position="3"/>
        <end position="234"/>
    </location>
</feature>
<dbReference type="Proteomes" id="UP000215027">
    <property type="component" value="Chromosome I"/>
</dbReference>
<dbReference type="AlphaFoldDB" id="A0A170PGY3"/>
<protein>
    <submittedName>
        <fullName evidence="2">Dihydroflavonol-4-reductase</fullName>
        <ecNumber evidence="2">1.1.1.219</ecNumber>
    </submittedName>
</protein>
<organism evidence="2 3">
    <name type="scientific">Candidatus Promineifilum breve</name>
    <dbReference type="NCBI Taxonomy" id="1806508"/>
    <lineage>
        <taxon>Bacteria</taxon>
        <taxon>Bacillati</taxon>
        <taxon>Chloroflexota</taxon>
        <taxon>Ardenticatenia</taxon>
        <taxon>Candidatus Promineifilales</taxon>
        <taxon>Candidatus Promineifilaceae</taxon>
        <taxon>Candidatus Promineifilum</taxon>
    </lineage>
</organism>
<dbReference type="InterPro" id="IPR036291">
    <property type="entry name" value="NAD(P)-bd_dom_sf"/>
</dbReference>
<dbReference type="PANTHER" id="PTHR48079">
    <property type="entry name" value="PROTEIN YEEZ"/>
    <property type="match status" value="1"/>
</dbReference>
<gene>
    <name evidence="2" type="ORF">CFX0092_A2135</name>
</gene>
<dbReference type="EC" id="1.1.1.219" evidence="2"/>
<dbReference type="GO" id="GO:0004029">
    <property type="term" value="F:aldehyde dehydrogenase (NAD+) activity"/>
    <property type="evidence" value="ECO:0007669"/>
    <property type="project" value="TreeGrafter"/>
</dbReference>
<evidence type="ECO:0000313" key="3">
    <source>
        <dbReference type="Proteomes" id="UP000215027"/>
    </source>
</evidence>
<keyword evidence="2" id="KW-0560">Oxidoreductase</keyword>
<dbReference type="RefSeq" id="WP_095043418.1">
    <property type="nucleotide sequence ID" value="NZ_LN890655.1"/>
</dbReference>
<dbReference type="KEGG" id="pbf:CFX0092_A2135"/>
<dbReference type="GO" id="GO:0005737">
    <property type="term" value="C:cytoplasm"/>
    <property type="evidence" value="ECO:0007669"/>
    <property type="project" value="TreeGrafter"/>
</dbReference>
<dbReference type="InterPro" id="IPR001509">
    <property type="entry name" value="Epimerase_deHydtase"/>
</dbReference>
<sequence>MRVVITGATGFIGGAMARRLAAEGADILALSHSGLHTARPADLPITWRNADITDPATLDGAFDGADWVVHAAGLLGRAGIPEETYRRVNAEGARHVFAAVAAARADGRMAESSRLLHLSSAGVLGPLPRHDQLAHVDEAAPLAPSNAYERSKALGEHFAREFALAGLPLVVARPEFVYGPGDIHVLGLFRTVQRGLFFYVGNGGNTCHPTYIDDLVEGLLLCLRLGAAGETYQITGPRPVTFRELAETIAAEVGARPPWLRVPPPVAWLGAAGLEVAGRLTGRPVPLSRTGVAFFSENRRSTYAKAQRDLGYTPLVDLPEGVGRSVAWYRGEGLL</sequence>
<proteinExistence type="predicted"/>
<name>A0A170PGY3_9CHLR</name>
<keyword evidence="3" id="KW-1185">Reference proteome</keyword>
<dbReference type="Gene3D" id="3.40.50.720">
    <property type="entry name" value="NAD(P)-binding Rossmann-like Domain"/>
    <property type="match status" value="1"/>
</dbReference>